<feature type="compositionally biased region" description="Basic residues" evidence="1">
    <location>
        <begin position="41"/>
        <end position="58"/>
    </location>
</feature>
<accession>A0ABR2IY21</accession>
<organism evidence="2 4">
    <name type="scientific">Tritrichomonas musculus</name>
    <dbReference type="NCBI Taxonomy" id="1915356"/>
    <lineage>
        <taxon>Eukaryota</taxon>
        <taxon>Metamonada</taxon>
        <taxon>Parabasalia</taxon>
        <taxon>Tritrichomonadida</taxon>
        <taxon>Tritrichomonadidae</taxon>
        <taxon>Tritrichomonas</taxon>
    </lineage>
</organism>
<evidence type="ECO:0000256" key="1">
    <source>
        <dbReference type="SAM" id="MobiDB-lite"/>
    </source>
</evidence>
<reference evidence="2 4" key="1">
    <citation type="submission" date="2024-04" db="EMBL/GenBank/DDBJ databases">
        <title>Tritrichomonas musculus Genome.</title>
        <authorList>
            <person name="Alves-Ferreira E."/>
            <person name="Grigg M."/>
            <person name="Lorenzi H."/>
            <person name="Galac M."/>
        </authorList>
    </citation>
    <scope>NUCLEOTIDE SEQUENCE [LARGE SCALE GENOMIC DNA]</scope>
    <source>
        <strain evidence="2 4">EAF2021</strain>
    </source>
</reference>
<evidence type="ECO:0000313" key="4">
    <source>
        <dbReference type="Proteomes" id="UP001470230"/>
    </source>
</evidence>
<protein>
    <submittedName>
        <fullName evidence="2">Uncharacterized protein</fullName>
    </submittedName>
</protein>
<keyword evidence="4" id="KW-1185">Reference proteome</keyword>
<feature type="compositionally biased region" description="Polar residues" evidence="1">
    <location>
        <begin position="61"/>
        <end position="72"/>
    </location>
</feature>
<evidence type="ECO:0000313" key="2">
    <source>
        <dbReference type="EMBL" id="KAK8870498.1"/>
    </source>
</evidence>
<dbReference type="EMBL" id="JAPFFF010000014">
    <property type="protein sequence ID" value="KAK8870498.1"/>
    <property type="molecule type" value="Genomic_DNA"/>
</dbReference>
<proteinExistence type="predicted"/>
<gene>
    <name evidence="2" type="ORF">M9Y10_008381</name>
    <name evidence="3" type="ORF">M9Y10_008382</name>
</gene>
<evidence type="ECO:0000313" key="3">
    <source>
        <dbReference type="EMBL" id="KAK8870499.1"/>
    </source>
</evidence>
<dbReference type="EMBL" id="JAPFFF010000014">
    <property type="protein sequence ID" value="KAK8870499.1"/>
    <property type="molecule type" value="Genomic_DNA"/>
</dbReference>
<sequence length="141" mass="16665">MPRRARCNSKWNKIVVVDDHHHEINSFQLDNLGQLENKIKTQKRRRIHEGRRARKAHNQRTESNQIANGNDNTHSHAFDESNFTLVNLQSSSEMNNNFNNSLYFSNLSINDEETDKFQQFFISNSDEMFDSFDFNIPDINF</sequence>
<feature type="region of interest" description="Disordered" evidence="1">
    <location>
        <begin position="41"/>
        <end position="74"/>
    </location>
</feature>
<comment type="caution">
    <text evidence="2">The sequence shown here is derived from an EMBL/GenBank/DDBJ whole genome shotgun (WGS) entry which is preliminary data.</text>
</comment>
<dbReference type="Proteomes" id="UP001470230">
    <property type="component" value="Unassembled WGS sequence"/>
</dbReference>
<name>A0ABR2IY21_9EUKA</name>